<organism evidence="4 5">
    <name type="scientific">Actinomadura yumaensis</name>
    <dbReference type="NCBI Taxonomy" id="111807"/>
    <lineage>
        <taxon>Bacteria</taxon>
        <taxon>Bacillati</taxon>
        <taxon>Actinomycetota</taxon>
        <taxon>Actinomycetes</taxon>
        <taxon>Streptosporangiales</taxon>
        <taxon>Thermomonosporaceae</taxon>
        <taxon>Actinomadura</taxon>
    </lineage>
</organism>
<dbReference type="RefSeq" id="WP_160822858.1">
    <property type="nucleotide sequence ID" value="NZ_JBHSXS010000008.1"/>
</dbReference>
<gene>
    <name evidence="4" type="ORF">ACFQKB_16870</name>
</gene>
<keyword evidence="1" id="KW-0238">DNA-binding</keyword>
<dbReference type="InterPro" id="IPR000551">
    <property type="entry name" value="MerR-type_HTH_dom"/>
</dbReference>
<keyword evidence="5" id="KW-1185">Reference proteome</keyword>
<dbReference type="PROSITE" id="PS00552">
    <property type="entry name" value="HTH_MERR_1"/>
    <property type="match status" value="1"/>
</dbReference>
<feature type="region of interest" description="Disordered" evidence="2">
    <location>
        <begin position="123"/>
        <end position="144"/>
    </location>
</feature>
<dbReference type="InterPro" id="IPR009061">
    <property type="entry name" value="DNA-bd_dom_put_sf"/>
</dbReference>
<dbReference type="PANTHER" id="PTHR30204:SF98">
    <property type="entry name" value="HTH-TYPE TRANSCRIPTIONAL REGULATOR ADHR"/>
    <property type="match status" value="1"/>
</dbReference>
<accession>A0ABW2CIV8</accession>
<dbReference type="PANTHER" id="PTHR30204">
    <property type="entry name" value="REDOX-CYCLING DRUG-SENSING TRANSCRIPTIONAL ACTIVATOR SOXR"/>
    <property type="match status" value="1"/>
</dbReference>
<evidence type="ECO:0000313" key="4">
    <source>
        <dbReference type="EMBL" id="MFC6881444.1"/>
    </source>
</evidence>
<dbReference type="Gene3D" id="1.10.1660.10">
    <property type="match status" value="1"/>
</dbReference>
<dbReference type="SMART" id="SM00422">
    <property type="entry name" value="HTH_MERR"/>
    <property type="match status" value="1"/>
</dbReference>
<evidence type="ECO:0000313" key="5">
    <source>
        <dbReference type="Proteomes" id="UP001596380"/>
    </source>
</evidence>
<name>A0ABW2CIV8_9ACTN</name>
<dbReference type="SUPFAM" id="SSF46955">
    <property type="entry name" value="Putative DNA-binding domain"/>
    <property type="match status" value="1"/>
</dbReference>
<evidence type="ECO:0000256" key="2">
    <source>
        <dbReference type="SAM" id="MobiDB-lite"/>
    </source>
</evidence>
<proteinExistence type="predicted"/>
<dbReference type="Pfam" id="PF13411">
    <property type="entry name" value="MerR_1"/>
    <property type="match status" value="1"/>
</dbReference>
<dbReference type="PRINTS" id="PR00040">
    <property type="entry name" value="HTHMERR"/>
</dbReference>
<dbReference type="Proteomes" id="UP001596380">
    <property type="component" value="Unassembled WGS sequence"/>
</dbReference>
<evidence type="ECO:0000259" key="3">
    <source>
        <dbReference type="PROSITE" id="PS50937"/>
    </source>
</evidence>
<feature type="domain" description="HTH merR-type" evidence="3">
    <location>
        <begin position="5"/>
        <end position="74"/>
    </location>
</feature>
<dbReference type="CDD" id="cd01109">
    <property type="entry name" value="HTH_YyaN"/>
    <property type="match status" value="1"/>
</dbReference>
<reference evidence="5" key="1">
    <citation type="journal article" date="2019" name="Int. J. Syst. Evol. Microbiol.">
        <title>The Global Catalogue of Microorganisms (GCM) 10K type strain sequencing project: providing services to taxonomists for standard genome sequencing and annotation.</title>
        <authorList>
            <consortium name="The Broad Institute Genomics Platform"/>
            <consortium name="The Broad Institute Genome Sequencing Center for Infectious Disease"/>
            <person name="Wu L."/>
            <person name="Ma J."/>
        </authorList>
    </citation>
    <scope>NUCLEOTIDE SEQUENCE [LARGE SCALE GENOMIC DNA]</scope>
    <source>
        <strain evidence="5">JCM 3369</strain>
    </source>
</reference>
<comment type="caution">
    <text evidence="4">The sequence shown here is derived from an EMBL/GenBank/DDBJ whole genome shotgun (WGS) entry which is preliminary data.</text>
</comment>
<sequence length="144" mass="15902">MARTLLTIGQVAERTGLSVHTLRFYEKEGLFATPVRRVRGNRVYGEGDLAWLHLCTRLRASGMPLPAIREYAALVREGPTTLHARLALLKTHQQRIAAQIEELSSCSALISRKVALYEQQLATGGNDPLLPSPPPHQENPSPSE</sequence>
<dbReference type="PROSITE" id="PS50937">
    <property type="entry name" value="HTH_MERR_2"/>
    <property type="match status" value="1"/>
</dbReference>
<protein>
    <submittedName>
        <fullName evidence="4">MerR family transcriptional regulator</fullName>
    </submittedName>
</protein>
<dbReference type="EMBL" id="JBHSXS010000008">
    <property type="protein sequence ID" value="MFC6881444.1"/>
    <property type="molecule type" value="Genomic_DNA"/>
</dbReference>
<feature type="compositionally biased region" description="Pro residues" evidence="2">
    <location>
        <begin position="130"/>
        <end position="144"/>
    </location>
</feature>
<evidence type="ECO:0000256" key="1">
    <source>
        <dbReference type="ARBA" id="ARBA00023125"/>
    </source>
</evidence>
<dbReference type="InterPro" id="IPR047057">
    <property type="entry name" value="MerR_fam"/>
</dbReference>